<dbReference type="Proteomes" id="UP000499080">
    <property type="component" value="Unassembled WGS sequence"/>
</dbReference>
<comment type="caution">
    <text evidence="2">The sequence shown here is derived from an EMBL/GenBank/DDBJ whole genome shotgun (WGS) entry which is preliminary data.</text>
</comment>
<gene>
    <name evidence="2" type="ORF">AVEN_6723_1</name>
    <name evidence="1" type="ORF">AVEN_69729_1</name>
</gene>
<feature type="non-terminal residue" evidence="2">
    <location>
        <position position="68"/>
    </location>
</feature>
<accession>A0A4Y2T546</accession>
<dbReference type="EMBL" id="BGPR01025755">
    <property type="protein sequence ID" value="GBN94928.1"/>
    <property type="molecule type" value="Genomic_DNA"/>
</dbReference>
<evidence type="ECO:0000313" key="1">
    <source>
        <dbReference type="EMBL" id="GBN94928.1"/>
    </source>
</evidence>
<dbReference type="AlphaFoldDB" id="A0A4Y2T546"/>
<name>A0A4Y2T546_ARAVE</name>
<organism evidence="2 3">
    <name type="scientific">Araneus ventricosus</name>
    <name type="common">Orbweaver spider</name>
    <name type="synonym">Epeira ventricosa</name>
    <dbReference type="NCBI Taxonomy" id="182803"/>
    <lineage>
        <taxon>Eukaryota</taxon>
        <taxon>Metazoa</taxon>
        <taxon>Ecdysozoa</taxon>
        <taxon>Arthropoda</taxon>
        <taxon>Chelicerata</taxon>
        <taxon>Arachnida</taxon>
        <taxon>Araneae</taxon>
        <taxon>Araneomorphae</taxon>
        <taxon>Entelegynae</taxon>
        <taxon>Araneoidea</taxon>
        <taxon>Araneidae</taxon>
        <taxon>Araneus</taxon>
    </lineage>
</organism>
<keyword evidence="3" id="KW-1185">Reference proteome</keyword>
<sequence length="68" mass="7685">MCACRDPLPPPRGLGTSVLFGPSISARIRRKQFFQRNLHFKWRFVGLFGDGGFIVSYGFQRKCAASYA</sequence>
<evidence type="ECO:0000313" key="2">
    <source>
        <dbReference type="EMBL" id="GBN94933.1"/>
    </source>
</evidence>
<evidence type="ECO:0000313" key="3">
    <source>
        <dbReference type="Proteomes" id="UP000499080"/>
    </source>
</evidence>
<reference evidence="2 3" key="1">
    <citation type="journal article" date="2019" name="Sci. Rep.">
        <title>Orb-weaving spider Araneus ventricosus genome elucidates the spidroin gene catalogue.</title>
        <authorList>
            <person name="Kono N."/>
            <person name="Nakamura H."/>
            <person name="Ohtoshi R."/>
            <person name="Moran D.A.P."/>
            <person name="Shinohara A."/>
            <person name="Yoshida Y."/>
            <person name="Fujiwara M."/>
            <person name="Mori M."/>
            <person name="Tomita M."/>
            <person name="Arakawa K."/>
        </authorList>
    </citation>
    <scope>NUCLEOTIDE SEQUENCE [LARGE SCALE GENOMIC DNA]</scope>
</reference>
<dbReference type="EMBL" id="BGPR01025759">
    <property type="protein sequence ID" value="GBN94933.1"/>
    <property type="molecule type" value="Genomic_DNA"/>
</dbReference>
<protein>
    <submittedName>
        <fullName evidence="2">Uncharacterized protein</fullName>
    </submittedName>
</protein>
<proteinExistence type="predicted"/>